<reference evidence="4" key="1">
    <citation type="submission" date="2022-10" db="EMBL/GenBank/DDBJ databases">
        <title>The complete genomes of actinobacterial strains from the NBC collection.</title>
        <authorList>
            <person name="Joergensen T.S."/>
            <person name="Alvarez Arevalo M."/>
            <person name="Sterndorff E.B."/>
            <person name="Faurdal D."/>
            <person name="Vuksanovic O."/>
            <person name="Mourched A.-S."/>
            <person name="Charusanti P."/>
            <person name="Shaw S."/>
            <person name="Blin K."/>
            <person name="Weber T."/>
        </authorList>
    </citation>
    <scope>NUCLEOTIDE SEQUENCE</scope>
    <source>
        <strain evidence="4">NBC_01432</strain>
    </source>
</reference>
<proteinExistence type="predicted"/>
<dbReference type="InterPro" id="IPR011600">
    <property type="entry name" value="Pept_C14_caspase"/>
</dbReference>
<evidence type="ECO:0000256" key="2">
    <source>
        <dbReference type="SAM" id="Phobius"/>
    </source>
</evidence>
<feature type="domain" description="Peptidase C14 caspase" evidence="3">
    <location>
        <begin position="8"/>
        <end position="227"/>
    </location>
</feature>
<feature type="transmembrane region" description="Helical" evidence="2">
    <location>
        <begin position="454"/>
        <end position="475"/>
    </location>
</feature>
<evidence type="ECO:0000313" key="5">
    <source>
        <dbReference type="Proteomes" id="UP001432209"/>
    </source>
</evidence>
<keyword evidence="5" id="KW-1185">Reference proteome</keyword>
<dbReference type="EMBL" id="CP109495">
    <property type="protein sequence ID" value="WUX54928.1"/>
    <property type="molecule type" value="Genomic_DNA"/>
</dbReference>
<keyword evidence="2" id="KW-0472">Membrane</keyword>
<dbReference type="InterPro" id="IPR029030">
    <property type="entry name" value="Caspase-like_dom_sf"/>
</dbReference>
<evidence type="ECO:0000259" key="3">
    <source>
        <dbReference type="Pfam" id="PF00656"/>
    </source>
</evidence>
<dbReference type="Gene3D" id="3.40.50.1460">
    <property type="match status" value="1"/>
</dbReference>
<sequence>MSETERAHRALLIGNSEFPEDPKNLQRLLGPVTDVRMLHEALTHPVTGLHRVGSVTRIVNGTSTQINDELAGFFERAKAHEQLLLYYSGHGRLDLQNRLRLCARDTTVDQLRTRSVRHELINELIDDCAARSIVVILDCCFSGVATVKGNDPASQLSGWGRFVMTSSSHAGLSADARTGDAGSPFTRHLIEGLRSGASGEGGYATVYDVYTYVHDQIRSSGQIPHMKADGGAGRVPLARRPGQLGESVGGSGPEASAPPQDGNNATNPIDIRPVFTDHGGNRNRLPTDSDFSGVLHVMLPQHRRVLTTHRDQIAEAVGGVPATAQVRSRARTYRADLHIRVRGKEPTLIRSRTTDGAVQFVLADGAGTVTWTKDQVRVFLKAKATGRWPSTPLQGQRGTDYKAKANDPGYVHVASANRSTLRYLLMSAVTGLLAAEQYSFVSHAKTSLPQTTEIAGVGLMVIFTMACLSAALIALHQAKHTMRMREARRILRDPALPVTPMLMLSCLQRRRFATVGGEQEVREPWALLWYKNTRLTPPVQDGPHGYDSNWVDMQVRPVLSVPLLFLYSADINARERLRDADGPQLVEVIGTLAPGKWLAIRTEEGIIWPRDKAK</sequence>
<organism evidence="4 5">
    <name type="scientific">Streptomyces niveus</name>
    <name type="common">Streptomyces spheroides</name>
    <dbReference type="NCBI Taxonomy" id="193462"/>
    <lineage>
        <taxon>Bacteria</taxon>
        <taxon>Bacillati</taxon>
        <taxon>Actinomycetota</taxon>
        <taxon>Actinomycetes</taxon>
        <taxon>Kitasatosporales</taxon>
        <taxon>Streptomycetaceae</taxon>
        <taxon>Streptomyces</taxon>
    </lineage>
</organism>
<gene>
    <name evidence="4" type="ORF">OG442_27195</name>
</gene>
<feature type="region of interest" description="Disordered" evidence="1">
    <location>
        <begin position="227"/>
        <end position="287"/>
    </location>
</feature>
<keyword evidence="2" id="KW-1133">Transmembrane helix</keyword>
<accession>A0ABZ2A8A1</accession>
<dbReference type="NCBIfam" id="NF047832">
    <property type="entry name" value="caspase_w_EACC1"/>
    <property type="match status" value="1"/>
</dbReference>
<protein>
    <submittedName>
        <fullName evidence="4">Caspase family protein</fullName>
    </submittedName>
</protein>
<dbReference type="SUPFAM" id="SSF52129">
    <property type="entry name" value="Caspase-like"/>
    <property type="match status" value="1"/>
</dbReference>
<keyword evidence="2" id="KW-0812">Transmembrane</keyword>
<evidence type="ECO:0000313" key="4">
    <source>
        <dbReference type="EMBL" id="WUX54928.1"/>
    </source>
</evidence>
<dbReference type="RefSeq" id="WP_329078620.1">
    <property type="nucleotide sequence ID" value="NZ_CP108849.2"/>
</dbReference>
<dbReference type="Proteomes" id="UP001432209">
    <property type="component" value="Chromosome"/>
</dbReference>
<evidence type="ECO:0000256" key="1">
    <source>
        <dbReference type="SAM" id="MobiDB-lite"/>
    </source>
</evidence>
<dbReference type="Pfam" id="PF00656">
    <property type="entry name" value="Peptidase_C14"/>
    <property type="match status" value="1"/>
</dbReference>
<name>A0ABZ2A8A1_STRNV</name>